<gene>
    <name evidence="7" type="ORF">SAMN04489860_0016</name>
</gene>
<dbReference type="SUPFAM" id="SSF53822">
    <property type="entry name" value="Periplasmic binding protein-like I"/>
    <property type="match status" value="1"/>
</dbReference>
<keyword evidence="8" id="KW-1185">Reference proteome</keyword>
<dbReference type="InterPro" id="IPR000700">
    <property type="entry name" value="PAS-assoc_C"/>
</dbReference>
<dbReference type="CDD" id="cd00130">
    <property type="entry name" value="PAS"/>
    <property type="match status" value="1"/>
</dbReference>
<sequence>MASTRRSRGGGPWTLGVLSPVVGGYYFGCLLSGIAQSAREGGHRVVAVQTYPSDLERDEFPERPTARYPVGLDRFDGVVAVTSAVDHETLRAVEASGVPLVLLSERAEGVSAPVVTPDNTGGVRLAVEHLIGHGHERIGFVGSLLQPDIVERYESYRSTLRAHGIAPTDAWLYRTADNQEVSAAVAGRLAVEAGLPTTAVVAATDRNAVGFSAALRAQGLSLPRDQAVVGFDHSDSGARVRPRLATVEPHHDRVGALAARLLLARIGGEDVRGDFHCAATLVTRESCGCLGGGRGADRAEEGEACPRERLLTTARSIFGVSGDGESTSGRVVPTVDAWHDAVCEVLDRGASDRAPGARALQAIADATAALRPHPEALERLIPAIRAVEDAVADRVRAPRPTRASAARVRAVRAVGTDLVTAVTTGCAQVSLHRSGRLERMIADQYELDLDLMHADRDELRGLDWMPRGHRGAATLALWADTAGRQGAGGGRELEVVGTTLTTPEARPMIGRRIPRSAFPPPALVGTEAAGAPITFVIPVTFESSNWGVLMIDGAVDTRATSARDKFDHWAVMLAVALDREEKAAASREQQAALERAADRERRLALEVRASAERYALAADAALEGTWDWDVVSGVVFYSARWKALLGHTDDEVGQRIDEWTGRVHPEDLREVQIAIAAQLAGDRDPLVLEHRLRGADGEYRWMLCRARTVDDDAGRRARMVGILVDNSDAKRREAELRSRALVDPRTGTVHPELFADRLDGAIGRARGPAAYDSGVVAVDVPEASDVTRSVVRSVLEPGDSLCVRDRELLVLMDGDSPGSRARRAAALQQLLGDDAQCASVTSLMPYTTAEEVLRELRAGLSQERARLRHRRRES</sequence>
<evidence type="ECO:0000256" key="2">
    <source>
        <dbReference type="ARBA" id="ARBA00023015"/>
    </source>
</evidence>
<proteinExistence type="predicted"/>
<evidence type="ECO:0000256" key="3">
    <source>
        <dbReference type="ARBA" id="ARBA00023125"/>
    </source>
</evidence>
<keyword evidence="2" id="KW-0805">Transcription regulation</keyword>
<feature type="domain" description="PAS" evidence="5">
    <location>
        <begin position="610"/>
        <end position="682"/>
    </location>
</feature>
<accession>A0A1H1LSN4</accession>
<dbReference type="GO" id="GO:0000976">
    <property type="term" value="F:transcription cis-regulatory region binding"/>
    <property type="evidence" value="ECO:0007669"/>
    <property type="project" value="TreeGrafter"/>
</dbReference>
<dbReference type="InterPro" id="IPR028082">
    <property type="entry name" value="Peripla_BP_I"/>
</dbReference>
<protein>
    <submittedName>
        <fullName evidence="7">PAS domain S-box-containing protein</fullName>
    </submittedName>
</protein>
<evidence type="ECO:0000313" key="8">
    <source>
        <dbReference type="Proteomes" id="UP000185663"/>
    </source>
</evidence>
<dbReference type="Gene3D" id="3.40.50.2300">
    <property type="match status" value="2"/>
</dbReference>
<dbReference type="SUPFAM" id="SSF55785">
    <property type="entry name" value="PYP-like sensor domain (PAS domain)"/>
    <property type="match status" value="1"/>
</dbReference>
<name>A0A1H1LSN4_9CELL</name>
<dbReference type="InterPro" id="IPR013655">
    <property type="entry name" value="PAS_fold_3"/>
</dbReference>
<dbReference type="PANTHER" id="PTHR30146">
    <property type="entry name" value="LACI-RELATED TRANSCRIPTIONAL REPRESSOR"/>
    <property type="match status" value="1"/>
</dbReference>
<dbReference type="InterPro" id="IPR000014">
    <property type="entry name" value="PAS"/>
</dbReference>
<dbReference type="EMBL" id="LT629776">
    <property type="protein sequence ID" value="SDR77618.1"/>
    <property type="molecule type" value="Genomic_DNA"/>
</dbReference>
<organism evidence="7 8">
    <name type="scientific">Paraoerskovia marina</name>
    <dbReference type="NCBI Taxonomy" id="545619"/>
    <lineage>
        <taxon>Bacteria</taxon>
        <taxon>Bacillati</taxon>
        <taxon>Actinomycetota</taxon>
        <taxon>Actinomycetes</taxon>
        <taxon>Micrococcales</taxon>
        <taxon>Cellulomonadaceae</taxon>
        <taxon>Paraoerskovia</taxon>
    </lineage>
</organism>
<dbReference type="CDD" id="cd06267">
    <property type="entry name" value="PBP1_LacI_sugar_binding-like"/>
    <property type="match status" value="1"/>
</dbReference>
<dbReference type="eggNOG" id="COG2202">
    <property type="taxonomic scope" value="Bacteria"/>
</dbReference>
<dbReference type="NCBIfam" id="TIGR00229">
    <property type="entry name" value="sensory_box"/>
    <property type="match status" value="1"/>
</dbReference>
<evidence type="ECO:0000313" key="7">
    <source>
        <dbReference type="EMBL" id="SDR77618.1"/>
    </source>
</evidence>
<dbReference type="AlphaFoldDB" id="A0A1H1LSN4"/>
<dbReference type="PROSITE" id="PS50113">
    <property type="entry name" value="PAC"/>
    <property type="match status" value="1"/>
</dbReference>
<dbReference type="PROSITE" id="PS50112">
    <property type="entry name" value="PAS"/>
    <property type="match status" value="1"/>
</dbReference>
<dbReference type="GO" id="GO:0003700">
    <property type="term" value="F:DNA-binding transcription factor activity"/>
    <property type="evidence" value="ECO:0007669"/>
    <property type="project" value="TreeGrafter"/>
</dbReference>
<keyword evidence="1" id="KW-0678">Repressor</keyword>
<dbReference type="Proteomes" id="UP000185663">
    <property type="component" value="Chromosome I"/>
</dbReference>
<dbReference type="InterPro" id="IPR035965">
    <property type="entry name" value="PAS-like_dom_sf"/>
</dbReference>
<dbReference type="RefSeq" id="WP_157270187.1">
    <property type="nucleotide sequence ID" value="NZ_LT629776.1"/>
</dbReference>
<dbReference type="eggNOG" id="COG1609">
    <property type="taxonomic scope" value="Bacteria"/>
</dbReference>
<feature type="domain" description="PAC" evidence="6">
    <location>
        <begin position="686"/>
        <end position="738"/>
    </location>
</feature>
<evidence type="ECO:0000256" key="4">
    <source>
        <dbReference type="ARBA" id="ARBA00023163"/>
    </source>
</evidence>
<evidence type="ECO:0000259" key="6">
    <source>
        <dbReference type="PROSITE" id="PS50113"/>
    </source>
</evidence>
<dbReference type="Gene3D" id="3.30.450.20">
    <property type="entry name" value="PAS domain"/>
    <property type="match status" value="1"/>
</dbReference>
<dbReference type="PANTHER" id="PTHR30146:SF148">
    <property type="entry name" value="HTH-TYPE TRANSCRIPTIONAL REPRESSOR PURR-RELATED"/>
    <property type="match status" value="1"/>
</dbReference>
<dbReference type="InterPro" id="IPR001610">
    <property type="entry name" value="PAC"/>
</dbReference>
<keyword evidence="3" id="KW-0238">DNA-binding</keyword>
<dbReference type="Pfam" id="PF08447">
    <property type="entry name" value="PAS_3"/>
    <property type="match status" value="1"/>
</dbReference>
<reference evidence="7 8" key="1">
    <citation type="submission" date="2016-10" db="EMBL/GenBank/DDBJ databases">
        <authorList>
            <person name="de Groot N.N."/>
        </authorList>
    </citation>
    <scope>NUCLEOTIDE SEQUENCE [LARGE SCALE GENOMIC DNA]</scope>
    <source>
        <strain evidence="7 8">DSM 22126</strain>
    </source>
</reference>
<dbReference type="OrthoDB" id="8864477at2"/>
<evidence type="ECO:0000256" key="1">
    <source>
        <dbReference type="ARBA" id="ARBA00022491"/>
    </source>
</evidence>
<evidence type="ECO:0000259" key="5">
    <source>
        <dbReference type="PROSITE" id="PS50112"/>
    </source>
</evidence>
<dbReference type="SMART" id="SM00086">
    <property type="entry name" value="PAC"/>
    <property type="match status" value="1"/>
</dbReference>
<dbReference type="Pfam" id="PF13377">
    <property type="entry name" value="Peripla_BP_3"/>
    <property type="match status" value="1"/>
</dbReference>
<dbReference type="STRING" id="545619.SAMN04489860_0016"/>
<dbReference type="InterPro" id="IPR046335">
    <property type="entry name" value="LacI/GalR-like_sensor"/>
</dbReference>
<keyword evidence="4" id="KW-0804">Transcription</keyword>